<feature type="transmembrane region" description="Helical" evidence="1">
    <location>
        <begin position="105"/>
        <end position="135"/>
    </location>
</feature>
<dbReference type="PANTHER" id="PTHR30590">
    <property type="entry name" value="INNER MEMBRANE PROTEIN"/>
    <property type="match status" value="1"/>
</dbReference>
<feature type="transmembrane region" description="Helical" evidence="1">
    <location>
        <begin position="334"/>
        <end position="356"/>
    </location>
</feature>
<dbReference type="PANTHER" id="PTHR30590:SF2">
    <property type="entry name" value="INNER MEMBRANE PROTEIN"/>
    <property type="match status" value="1"/>
</dbReference>
<comment type="caution">
    <text evidence="3">The sequence shown here is derived from an EMBL/GenBank/DDBJ whole genome shotgun (WGS) entry which is preliminary data.</text>
</comment>
<feature type="domain" description="DUF418" evidence="2">
    <location>
        <begin position="239"/>
        <end position="401"/>
    </location>
</feature>
<feature type="transmembrane region" description="Helical" evidence="1">
    <location>
        <begin position="69"/>
        <end position="85"/>
    </location>
</feature>
<sequence length="412" mass="46499">MSTITPIGVTQRLVLLDILRGFALLGILLMNMEFFQRPLLAGALGFDQSLTGLDRTVGLSVYTLVQGKFYTLFSMLFGIGFILFYERLKATHAAPHKLYRRRLFWLALIGATHIALVWAGDILFMYAVAGYFLVFFRNLRADILWKLGLVFIFAPVALFWLGALSIAAVANDPTMSAEFMASLNKDRAELLNTLTLANQAYQSGAFTDVMQVRLQEYFGSGVLFMAPMVLGTFMIGGSLARYGLFVQEQDSALYGKIMRRSLLVGLPLAVYVGLFGNDIDYLLPTVQSALSFTLMTIANLALALFYMTGLAWLWHRHAQPTWLARLAPAGRMALTHYLLQTVFFTTLFYGYGFGFYDNFGRATTTLAAVIFWLLQVAISPWWLARFQYGPCEWLWRSLTYKTWLPFKKSPTN</sequence>
<dbReference type="RefSeq" id="WP_026860973.1">
    <property type="nucleotide sequence ID" value="NZ_PIQE01000002.1"/>
</dbReference>
<gene>
    <name evidence="3" type="ORF">CWI80_09090</name>
</gene>
<feature type="transmembrane region" description="Helical" evidence="1">
    <location>
        <begin position="217"/>
        <end position="240"/>
    </location>
</feature>
<keyword evidence="1" id="KW-0812">Transmembrane</keyword>
<feature type="transmembrane region" description="Helical" evidence="1">
    <location>
        <begin position="147"/>
        <end position="170"/>
    </location>
</feature>
<dbReference type="EMBL" id="PIQE01000002">
    <property type="protein sequence ID" value="RUO72687.1"/>
    <property type="molecule type" value="Genomic_DNA"/>
</dbReference>
<evidence type="ECO:0000256" key="1">
    <source>
        <dbReference type="SAM" id="Phobius"/>
    </source>
</evidence>
<dbReference type="AlphaFoldDB" id="A0A432Z479"/>
<dbReference type="InterPro" id="IPR007349">
    <property type="entry name" value="DUF418"/>
</dbReference>
<dbReference type="Pfam" id="PF04235">
    <property type="entry name" value="DUF418"/>
    <property type="match status" value="1"/>
</dbReference>
<feature type="transmembrane region" description="Helical" evidence="1">
    <location>
        <begin position="261"/>
        <end position="283"/>
    </location>
</feature>
<dbReference type="InterPro" id="IPR052529">
    <property type="entry name" value="Bact_Transport_Assoc"/>
</dbReference>
<feature type="transmembrane region" description="Helical" evidence="1">
    <location>
        <begin position="289"/>
        <end position="314"/>
    </location>
</feature>
<name>A0A432Z479_9GAMM</name>
<dbReference type="Proteomes" id="UP000287022">
    <property type="component" value="Unassembled WGS sequence"/>
</dbReference>
<evidence type="ECO:0000259" key="2">
    <source>
        <dbReference type="Pfam" id="PF04235"/>
    </source>
</evidence>
<keyword evidence="1" id="KW-1133">Transmembrane helix</keyword>
<keyword evidence="1" id="KW-0472">Membrane</keyword>
<reference evidence="4" key="1">
    <citation type="journal article" date="2018" name="Front. Microbiol.">
        <title>Genome-Based Analysis Reveals the Taxonomy and Diversity of the Family Idiomarinaceae.</title>
        <authorList>
            <person name="Liu Y."/>
            <person name="Lai Q."/>
            <person name="Shao Z."/>
        </authorList>
    </citation>
    <scope>NUCLEOTIDE SEQUENCE [LARGE SCALE GENOMIC DNA]</scope>
    <source>
        <strain evidence="4">c121</strain>
    </source>
</reference>
<proteinExistence type="predicted"/>
<protein>
    <submittedName>
        <fullName evidence="3">DUF418 domain-containing protein</fullName>
    </submittedName>
</protein>
<dbReference type="STRING" id="1122124.GCA_000423165_02278"/>
<evidence type="ECO:0000313" key="4">
    <source>
        <dbReference type="Proteomes" id="UP000287022"/>
    </source>
</evidence>
<accession>A0A432Z479</accession>
<evidence type="ECO:0000313" key="3">
    <source>
        <dbReference type="EMBL" id="RUO72687.1"/>
    </source>
</evidence>
<keyword evidence="4" id="KW-1185">Reference proteome</keyword>
<feature type="transmembrane region" description="Helical" evidence="1">
    <location>
        <begin position="362"/>
        <end position="384"/>
    </location>
</feature>
<organism evidence="3 4">
    <name type="scientific">Pseudidiomarina sediminum</name>
    <dbReference type="NCBI Taxonomy" id="431675"/>
    <lineage>
        <taxon>Bacteria</taxon>
        <taxon>Pseudomonadati</taxon>
        <taxon>Pseudomonadota</taxon>
        <taxon>Gammaproteobacteria</taxon>
        <taxon>Alteromonadales</taxon>
        <taxon>Idiomarinaceae</taxon>
        <taxon>Pseudidiomarina</taxon>
    </lineage>
</organism>
<feature type="transmembrane region" description="Helical" evidence="1">
    <location>
        <begin position="12"/>
        <end position="30"/>
    </location>
</feature>